<dbReference type="Gene3D" id="3.40.50.2000">
    <property type="entry name" value="Glycogen Phosphorylase B"/>
    <property type="match status" value="1"/>
</dbReference>
<dbReference type="SUPFAM" id="SSF53756">
    <property type="entry name" value="UDP-Glycosyltransferase/glycogen phosphorylase"/>
    <property type="match status" value="1"/>
</dbReference>
<dbReference type="Pfam" id="PF00534">
    <property type="entry name" value="Glycos_transf_1"/>
    <property type="match status" value="1"/>
</dbReference>
<keyword evidence="1 3" id="KW-0328">Glycosyltransferase</keyword>
<dbReference type="GeneID" id="39989404"/>
<dbReference type="PANTHER" id="PTHR46656:SF3">
    <property type="entry name" value="PUTATIVE-RELATED"/>
    <property type="match status" value="1"/>
</dbReference>
<keyword evidence="3" id="KW-0808">Transferase</keyword>
<dbReference type="EMBL" id="NBCO01000039">
    <property type="protein sequence ID" value="ORC84934.1"/>
    <property type="molecule type" value="Genomic_DNA"/>
</dbReference>
<evidence type="ECO:0000313" key="4">
    <source>
        <dbReference type="Proteomes" id="UP000192257"/>
    </source>
</evidence>
<dbReference type="GO" id="GO:0016757">
    <property type="term" value="F:glycosyltransferase activity"/>
    <property type="evidence" value="ECO:0007669"/>
    <property type="project" value="UniProtKB-KW"/>
</dbReference>
<dbReference type="InterPro" id="IPR001296">
    <property type="entry name" value="Glyco_trans_1"/>
</dbReference>
<keyword evidence="4" id="KW-1185">Reference proteome</keyword>
<dbReference type="VEuPathDB" id="TriTrypDB:TM35_000391080"/>
<proteinExistence type="predicted"/>
<protein>
    <submittedName>
        <fullName evidence="3">Mannosyltransferase-like protein</fullName>
    </submittedName>
</protein>
<dbReference type="Proteomes" id="UP000192257">
    <property type="component" value="Unassembled WGS sequence"/>
</dbReference>
<dbReference type="RefSeq" id="XP_028879000.1">
    <property type="nucleotide sequence ID" value="XM_029029624.1"/>
</dbReference>
<reference evidence="3 4" key="1">
    <citation type="submission" date="2017-03" db="EMBL/GenBank/DDBJ databases">
        <title>An alternative strategy for trypanosome survival in the mammalian bloodstream revealed through genome and transcriptome analysis of the ubiquitous bovine parasite Trypanosoma (Megatrypanum) theileri.</title>
        <authorList>
            <person name="Kelly S."/>
            <person name="Ivens A."/>
            <person name="Mott A."/>
            <person name="O'Neill E."/>
            <person name="Emms D."/>
            <person name="Macleod O."/>
            <person name="Voorheis P."/>
            <person name="Matthews J."/>
            <person name="Matthews K."/>
            <person name="Carrington M."/>
        </authorList>
    </citation>
    <scope>NUCLEOTIDE SEQUENCE [LARGE SCALE GENOMIC DNA]</scope>
    <source>
        <strain evidence="3">Edinburgh</strain>
    </source>
</reference>
<dbReference type="STRING" id="67003.A0A1X0NJI2"/>
<evidence type="ECO:0000313" key="3">
    <source>
        <dbReference type="EMBL" id="ORC84934.1"/>
    </source>
</evidence>
<dbReference type="PANTHER" id="PTHR46656">
    <property type="entry name" value="PUTATIVE-RELATED"/>
    <property type="match status" value="1"/>
</dbReference>
<organism evidence="3 4">
    <name type="scientific">Trypanosoma theileri</name>
    <dbReference type="NCBI Taxonomy" id="67003"/>
    <lineage>
        <taxon>Eukaryota</taxon>
        <taxon>Discoba</taxon>
        <taxon>Euglenozoa</taxon>
        <taxon>Kinetoplastea</taxon>
        <taxon>Metakinetoplastina</taxon>
        <taxon>Trypanosomatida</taxon>
        <taxon>Trypanosomatidae</taxon>
        <taxon>Trypanosoma</taxon>
    </lineage>
</organism>
<accession>A0A1X0NJI2</accession>
<sequence>MFSLGKEFSLRSRGVSQRDASVNVTANPIISPSNRRGRPVRAMLIFTLCLFLFVHLLPPMEVKKNKPVHITAGEMSESITVILTHAEGTTTHKEAVMEMTKSIRQKAWCSSSSLVASSVNLVLVFSFPMELKLWPETIPVGCVSCSSANTWHAWRVDLPALRSAEAESIVPCVSEVLLVFPREHLRDLSHSTADSGLGSRSFVGFPLMVKGALQMARRTEYFVVMAQFLSPLRENFMEKLLEPLGRNEGRVLAVQCAIVSSMHSIDNDNPPDEHLIVVDKGAFIGYSVLKKKNMLLPYILRRHNALKGKDARVRGSEVVDGVSPFCGVFHRRAFDSANGFTGWMKEHTVNTSLTMTTTSTNRPLLVSEVPDIIGWDLSMRLQEMYPTWQVWSSGALAILNSPLTTTSTTPIPITPLLSMNQSVFPAACEWGSRWFKTIERVQNRRYAVLSQKREQKHAVDAPLAPILFFARDYSCTCCGLMREMVGYLRPLPERYPVLLLGVQKNGYCSDAEGAEIAALQLTDESFAQAFFKTISHPDIWRKAYSSRKRIVIMHMRAHSYERALRAVQPRADYYIGRSLSESSLISPEWVHGMREIADEVWATGEFFRSVYKLSGVSPQKIHVVPEALNVNLYNPKDCKPLPLPLPMGKFYTNLPHLSPEEQQRRFRFLAVLKWELRKGWDVLLEAYWKAFGPSSPLHHNVSLYLKVKWMRVYSGNITDKNIHELLTNWAKKLPGFTSMDQFPHIVIVSGAKYLSEDTLRRLYCTVDAFILPTRCEGWGLPATEAMATGIPVLTTNWGGTTEFMAPNATFAIPIDGLEEVPAGLRYLTLPGNKWAIPSVNGTRDLMRYVVEHREHARAVGMRGRRRIEEFFSEEAVADLIDRRIATIAKKLDAKV</sequence>
<evidence type="ECO:0000259" key="2">
    <source>
        <dbReference type="Pfam" id="PF00534"/>
    </source>
</evidence>
<dbReference type="AlphaFoldDB" id="A0A1X0NJI2"/>
<dbReference type="OrthoDB" id="263469at2759"/>
<comment type="caution">
    <text evidence="3">The sequence shown here is derived from an EMBL/GenBank/DDBJ whole genome shotgun (WGS) entry which is preliminary data.</text>
</comment>
<evidence type="ECO:0000256" key="1">
    <source>
        <dbReference type="ARBA" id="ARBA00022676"/>
    </source>
</evidence>
<feature type="domain" description="Glycosyl transferase family 1" evidence="2">
    <location>
        <begin position="752"/>
        <end position="809"/>
    </location>
</feature>
<gene>
    <name evidence="3" type="ORF">TM35_000391080</name>
</gene>
<name>A0A1X0NJI2_9TRYP</name>
<dbReference type="CDD" id="cd03801">
    <property type="entry name" value="GT4_PimA-like"/>
    <property type="match status" value="1"/>
</dbReference>